<evidence type="ECO:0000313" key="3">
    <source>
        <dbReference type="Proteomes" id="UP000287651"/>
    </source>
</evidence>
<comment type="caution">
    <text evidence="2">The sequence shown here is derived from an EMBL/GenBank/DDBJ whole genome shotgun (WGS) entry which is preliminary data.</text>
</comment>
<feature type="transmembrane region" description="Helical" evidence="1">
    <location>
        <begin position="82"/>
        <end position="100"/>
    </location>
</feature>
<sequence>MVIALIDVDLDSRRRRDKARERERMQRRRSTPAGISTLRWALTCAIGAIAVGALVAVHVFLLPSAAVPDAFKLPKASPPPPPLFFFFWFPLLKGGLFTLLQT</sequence>
<keyword evidence="1" id="KW-0812">Transmembrane</keyword>
<name>A0A426XY06_ENSVE</name>
<proteinExistence type="predicted"/>
<keyword evidence="1" id="KW-1133">Transmembrane helix</keyword>
<reference evidence="2 3" key="1">
    <citation type="journal article" date="2014" name="Agronomy (Basel)">
        <title>A Draft Genome Sequence for Ensete ventricosum, the Drought-Tolerant Tree Against Hunger.</title>
        <authorList>
            <person name="Harrison J."/>
            <person name="Moore K.A."/>
            <person name="Paszkiewicz K."/>
            <person name="Jones T."/>
            <person name="Grant M."/>
            <person name="Ambacheew D."/>
            <person name="Muzemil S."/>
            <person name="Studholme D.J."/>
        </authorList>
    </citation>
    <scope>NUCLEOTIDE SEQUENCE [LARGE SCALE GENOMIC DNA]</scope>
</reference>
<dbReference type="EMBL" id="AMZH03016463">
    <property type="protein sequence ID" value="RRT44438.1"/>
    <property type="molecule type" value="Genomic_DNA"/>
</dbReference>
<accession>A0A426XY06</accession>
<dbReference type="AlphaFoldDB" id="A0A426XY06"/>
<gene>
    <name evidence="2" type="ORF">B296_00022983</name>
</gene>
<dbReference type="Proteomes" id="UP000287651">
    <property type="component" value="Unassembled WGS sequence"/>
</dbReference>
<keyword evidence="1" id="KW-0472">Membrane</keyword>
<feature type="transmembrane region" description="Helical" evidence="1">
    <location>
        <begin position="37"/>
        <end position="62"/>
    </location>
</feature>
<organism evidence="2 3">
    <name type="scientific">Ensete ventricosum</name>
    <name type="common">Abyssinian banana</name>
    <name type="synonym">Musa ensete</name>
    <dbReference type="NCBI Taxonomy" id="4639"/>
    <lineage>
        <taxon>Eukaryota</taxon>
        <taxon>Viridiplantae</taxon>
        <taxon>Streptophyta</taxon>
        <taxon>Embryophyta</taxon>
        <taxon>Tracheophyta</taxon>
        <taxon>Spermatophyta</taxon>
        <taxon>Magnoliopsida</taxon>
        <taxon>Liliopsida</taxon>
        <taxon>Zingiberales</taxon>
        <taxon>Musaceae</taxon>
        <taxon>Ensete</taxon>
    </lineage>
</organism>
<evidence type="ECO:0000313" key="2">
    <source>
        <dbReference type="EMBL" id="RRT44438.1"/>
    </source>
</evidence>
<protein>
    <submittedName>
        <fullName evidence="2">Uncharacterized protein</fullName>
    </submittedName>
</protein>
<evidence type="ECO:0000256" key="1">
    <source>
        <dbReference type="SAM" id="Phobius"/>
    </source>
</evidence>